<feature type="non-terminal residue" evidence="1">
    <location>
        <position position="165"/>
    </location>
</feature>
<keyword evidence="2" id="KW-1185">Reference proteome</keyword>
<sequence length="165" mass="19057">LLVLAFLLVSSFAHDVAIYNFKLLCMRKDGSYAPLSRSEYVFRLQHGSTDRDMYVCNTEQNARFETDDEGRMFILPGDLEEYGTYETIHLWVDLNCATPYAQECPAVNNLCRVKGVPIHHHTIKILYSQGDRKAFFNGFLALITPRDEIRVVRTAQELRCEKMTK</sequence>
<dbReference type="AlphaFoldDB" id="A0AAN4Z632"/>
<evidence type="ECO:0000313" key="1">
    <source>
        <dbReference type="EMBL" id="GMR34973.1"/>
    </source>
</evidence>
<name>A0AAN4Z632_9BILA</name>
<reference evidence="2" key="1">
    <citation type="submission" date="2022-10" db="EMBL/GenBank/DDBJ databases">
        <title>Genome assembly of Pristionchus species.</title>
        <authorList>
            <person name="Yoshida K."/>
            <person name="Sommer R.J."/>
        </authorList>
    </citation>
    <scope>NUCLEOTIDE SEQUENCE [LARGE SCALE GENOMIC DNA]</scope>
    <source>
        <strain evidence="2">RS5460</strain>
    </source>
</reference>
<gene>
    <name evidence="1" type="ORF">PMAYCL1PPCAC_05168</name>
</gene>
<dbReference type="Proteomes" id="UP001328107">
    <property type="component" value="Unassembled WGS sequence"/>
</dbReference>
<organism evidence="1 2">
    <name type="scientific">Pristionchus mayeri</name>
    <dbReference type="NCBI Taxonomy" id="1317129"/>
    <lineage>
        <taxon>Eukaryota</taxon>
        <taxon>Metazoa</taxon>
        <taxon>Ecdysozoa</taxon>
        <taxon>Nematoda</taxon>
        <taxon>Chromadorea</taxon>
        <taxon>Rhabditida</taxon>
        <taxon>Rhabditina</taxon>
        <taxon>Diplogasteromorpha</taxon>
        <taxon>Diplogasteroidea</taxon>
        <taxon>Neodiplogasteridae</taxon>
        <taxon>Pristionchus</taxon>
    </lineage>
</organism>
<feature type="non-terminal residue" evidence="1">
    <location>
        <position position="1"/>
    </location>
</feature>
<evidence type="ECO:0000313" key="2">
    <source>
        <dbReference type="Proteomes" id="UP001328107"/>
    </source>
</evidence>
<dbReference type="EMBL" id="BTRK01000002">
    <property type="protein sequence ID" value="GMR34973.1"/>
    <property type="molecule type" value="Genomic_DNA"/>
</dbReference>
<proteinExistence type="predicted"/>
<comment type="caution">
    <text evidence="1">The sequence shown here is derived from an EMBL/GenBank/DDBJ whole genome shotgun (WGS) entry which is preliminary data.</text>
</comment>
<protein>
    <submittedName>
        <fullName evidence="1">Uncharacterized protein</fullName>
    </submittedName>
</protein>
<accession>A0AAN4Z632</accession>